<dbReference type="GO" id="GO:0005886">
    <property type="term" value="C:plasma membrane"/>
    <property type="evidence" value="ECO:0007669"/>
    <property type="project" value="TreeGrafter"/>
</dbReference>
<name>A0A918CEM9_9ACTN</name>
<dbReference type="GO" id="GO:0008658">
    <property type="term" value="F:penicillin binding"/>
    <property type="evidence" value="ECO:0007669"/>
    <property type="project" value="InterPro"/>
</dbReference>
<sequence length="126" mass="12880">MWPTTGRRSYRQAMSPSTAARLQELMVRAVDPGTGTNAADPGAGVGVGGKTGTAQHGLGNTGTPYAWFIAWAQAADSAQPAVAVAVVVEDAEANRTEISGGGSAALIARAVMEEALRLEAEVRGRS</sequence>
<organism evidence="2 3">
    <name type="scientific">Streptomyces aurantiogriseus</name>
    <dbReference type="NCBI Taxonomy" id="66870"/>
    <lineage>
        <taxon>Bacteria</taxon>
        <taxon>Bacillati</taxon>
        <taxon>Actinomycetota</taxon>
        <taxon>Actinomycetes</taxon>
        <taxon>Kitasatosporales</taxon>
        <taxon>Streptomycetaceae</taxon>
        <taxon>Streptomyces</taxon>
    </lineage>
</organism>
<feature type="domain" description="Penicillin-binding protein transpeptidase" evidence="1">
    <location>
        <begin position="11"/>
        <end position="113"/>
    </location>
</feature>
<protein>
    <recommendedName>
        <fullName evidence="1">Penicillin-binding protein transpeptidase domain-containing protein</fullName>
    </recommendedName>
</protein>
<dbReference type="SUPFAM" id="SSF56601">
    <property type="entry name" value="beta-lactamase/transpeptidase-like"/>
    <property type="match status" value="1"/>
</dbReference>
<dbReference type="GO" id="GO:0071555">
    <property type="term" value="P:cell wall organization"/>
    <property type="evidence" value="ECO:0007669"/>
    <property type="project" value="TreeGrafter"/>
</dbReference>
<dbReference type="InterPro" id="IPR050515">
    <property type="entry name" value="Beta-lactam/transpept"/>
</dbReference>
<evidence type="ECO:0000259" key="1">
    <source>
        <dbReference type="Pfam" id="PF00905"/>
    </source>
</evidence>
<dbReference type="InterPro" id="IPR012338">
    <property type="entry name" value="Beta-lactam/transpept-like"/>
</dbReference>
<keyword evidence="3" id="KW-1185">Reference proteome</keyword>
<dbReference type="PANTHER" id="PTHR30627:SF24">
    <property type="entry name" value="PENICILLIN-BINDING PROTEIN 4B"/>
    <property type="match status" value="1"/>
</dbReference>
<dbReference type="EMBL" id="BMSX01000008">
    <property type="protein sequence ID" value="GGR18952.1"/>
    <property type="molecule type" value="Genomic_DNA"/>
</dbReference>
<reference evidence="2" key="2">
    <citation type="submission" date="2020-09" db="EMBL/GenBank/DDBJ databases">
        <authorList>
            <person name="Sun Q."/>
            <person name="Ohkuma M."/>
        </authorList>
    </citation>
    <scope>NUCLEOTIDE SEQUENCE</scope>
    <source>
        <strain evidence="2">JCM 4346</strain>
    </source>
</reference>
<accession>A0A918CEM9</accession>
<dbReference type="Gene3D" id="3.40.710.10">
    <property type="entry name" value="DD-peptidase/beta-lactamase superfamily"/>
    <property type="match status" value="1"/>
</dbReference>
<evidence type="ECO:0000313" key="2">
    <source>
        <dbReference type="EMBL" id="GGR18952.1"/>
    </source>
</evidence>
<dbReference type="InterPro" id="IPR001460">
    <property type="entry name" value="PCN-bd_Tpept"/>
</dbReference>
<proteinExistence type="predicted"/>
<dbReference type="Proteomes" id="UP000658320">
    <property type="component" value="Unassembled WGS sequence"/>
</dbReference>
<dbReference type="Pfam" id="PF00905">
    <property type="entry name" value="Transpeptidase"/>
    <property type="match status" value="1"/>
</dbReference>
<comment type="caution">
    <text evidence="2">The sequence shown here is derived from an EMBL/GenBank/DDBJ whole genome shotgun (WGS) entry which is preliminary data.</text>
</comment>
<dbReference type="AlphaFoldDB" id="A0A918CEM9"/>
<dbReference type="GO" id="GO:0071972">
    <property type="term" value="F:peptidoglycan L,D-transpeptidase activity"/>
    <property type="evidence" value="ECO:0007669"/>
    <property type="project" value="TreeGrafter"/>
</dbReference>
<evidence type="ECO:0000313" key="3">
    <source>
        <dbReference type="Proteomes" id="UP000658320"/>
    </source>
</evidence>
<dbReference type="PANTHER" id="PTHR30627">
    <property type="entry name" value="PEPTIDOGLYCAN D,D-TRANSPEPTIDASE"/>
    <property type="match status" value="1"/>
</dbReference>
<gene>
    <name evidence="2" type="ORF">GCM10010251_38870</name>
</gene>
<reference evidence="2" key="1">
    <citation type="journal article" date="2014" name="Int. J. Syst. Evol. Microbiol.">
        <title>Complete genome sequence of Corynebacterium casei LMG S-19264T (=DSM 44701T), isolated from a smear-ripened cheese.</title>
        <authorList>
            <consortium name="US DOE Joint Genome Institute (JGI-PGF)"/>
            <person name="Walter F."/>
            <person name="Albersmeier A."/>
            <person name="Kalinowski J."/>
            <person name="Ruckert C."/>
        </authorList>
    </citation>
    <scope>NUCLEOTIDE SEQUENCE</scope>
    <source>
        <strain evidence="2">JCM 4346</strain>
    </source>
</reference>